<dbReference type="PATRIC" id="fig|1608994.3.peg.787"/>
<keyword evidence="1" id="KW-0812">Transmembrane</keyword>
<dbReference type="RefSeq" id="WP_048362465.1">
    <property type="nucleotide sequence ID" value="NZ_JAAEBV010000001.1"/>
</dbReference>
<keyword evidence="1" id="KW-1133">Transmembrane helix</keyword>
<gene>
    <name evidence="2" type="ORF">TU86_01070</name>
</gene>
<keyword evidence="1" id="KW-0472">Membrane</keyword>
<comment type="caution">
    <text evidence="2">The sequence shown here is derived from an EMBL/GenBank/DDBJ whole genome shotgun (WGS) entry which is preliminary data.</text>
</comment>
<dbReference type="STRING" id="1608994.TU86_01070"/>
<evidence type="ECO:0000256" key="1">
    <source>
        <dbReference type="SAM" id="Phobius"/>
    </source>
</evidence>
<dbReference type="Pfam" id="PF07963">
    <property type="entry name" value="N_methyl"/>
    <property type="match status" value="1"/>
</dbReference>
<evidence type="ECO:0000313" key="3">
    <source>
        <dbReference type="Proteomes" id="UP000036325"/>
    </source>
</evidence>
<dbReference type="OrthoDB" id="5296662at2"/>
<protein>
    <submittedName>
        <fullName evidence="2">Pilus assembly protein PilW</fullName>
    </submittedName>
</protein>
<dbReference type="InterPro" id="IPR012902">
    <property type="entry name" value="N_methyl_site"/>
</dbReference>
<name>A0A0J6ITP9_9PSED</name>
<reference evidence="2 3" key="1">
    <citation type="submission" date="2015-02" db="EMBL/GenBank/DDBJ databases">
        <title>Pseudomonas helleri sp. nov. and Pseudomonas weihenstephanensis sp. nov., isolated from raw cows milk.</title>
        <authorList>
            <person name="von Neubeck M."/>
            <person name="Huptas C."/>
            <person name="Wenning M."/>
            <person name="Scherer S."/>
        </authorList>
    </citation>
    <scope>NUCLEOTIDE SEQUENCE [LARGE SCALE GENOMIC DNA]</scope>
    <source>
        <strain evidence="2 3">DSM 29166</strain>
    </source>
</reference>
<dbReference type="EMBL" id="JYLF01000001">
    <property type="protein sequence ID" value="KMN15397.1"/>
    <property type="molecule type" value="Genomic_DNA"/>
</dbReference>
<proteinExistence type="predicted"/>
<sequence length="231" mass="24913">MSKSDAGFGLIELTVAMALGLLLVLGMTQIFLSARGSYLAQGASAQLQEDARYVLSKIAQEVRMAGMFGCLPSERIIDAPLAFKTPIFWSGTVRAGALHMISADVGLTSGKPDWTVVTDCKNRAQAFSGAQLALAPGEIGLPIRQVVYLFEQGQLKTGLTKSVLLDNVAAFDVSFGMSSSRETQPVVHYESSPADPSRIRSVRIALTMRDPKLRVKDQAYHVVVAIRNRLG</sequence>
<dbReference type="Proteomes" id="UP000036325">
    <property type="component" value="Unassembled WGS sequence"/>
</dbReference>
<dbReference type="AlphaFoldDB" id="A0A0J6ITP9"/>
<accession>A0A0J6ITP9</accession>
<feature type="transmembrane region" description="Helical" evidence="1">
    <location>
        <begin position="6"/>
        <end position="25"/>
    </location>
</feature>
<evidence type="ECO:0000313" key="2">
    <source>
        <dbReference type="EMBL" id="KMN15397.1"/>
    </source>
</evidence>
<organism evidence="2 3">
    <name type="scientific">Pseudomonas weihenstephanensis</name>
    <dbReference type="NCBI Taxonomy" id="1608994"/>
    <lineage>
        <taxon>Bacteria</taxon>
        <taxon>Pseudomonadati</taxon>
        <taxon>Pseudomonadota</taxon>
        <taxon>Gammaproteobacteria</taxon>
        <taxon>Pseudomonadales</taxon>
        <taxon>Pseudomonadaceae</taxon>
        <taxon>Pseudomonas</taxon>
    </lineage>
</organism>